<protein>
    <submittedName>
        <fullName evidence="2">Uncharacterized protein</fullName>
    </submittedName>
</protein>
<dbReference type="Proteomes" id="UP001501842">
    <property type="component" value="Unassembled WGS sequence"/>
</dbReference>
<dbReference type="RefSeq" id="WP_344448009.1">
    <property type="nucleotide sequence ID" value="NZ_BAAATZ010000001.1"/>
</dbReference>
<accession>A0ABP6G720</accession>
<feature type="region of interest" description="Disordered" evidence="1">
    <location>
        <begin position="13"/>
        <end position="47"/>
    </location>
</feature>
<comment type="caution">
    <text evidence="2">The sequence shown here is derived from an EMBL/GenBank/DDBJ whole genome shotgun (WGS) entry which is preliminary data.</text>
</comment>
<evidence type="ECO:0000313" key="3">
    <source>
        <dbReference type="Proteomes" id="UP001501842"/>
    </source>
</evidence>
<proteinExistence type="predicted"/>
<dbReference type="EMBL" id="BAAATZ010000001">
    <property type="protein sequence ID" value="GAA2718243.1"/>
    <property type="molecule type" value="Genomic_DNA"/>
</dbReference>
<gene>
    <name evidence="2" type="ORF">GCM10010439_00870</name>
</gene>
<keyword evidence="3" id="KW-1185">Reference proteome</keyword>
<sequence length="136" mass="14448">MAAAAVCALVASLPDPRREAARSGASRTAQEPSKEASPSTPAPPSVADVHVTVSGRTVRIHNRGPHGTGPVTLDLRPLKGRLRASCDPTGCSWPDLPSGESLEVRLRGRGRGRAEVRTTVPDHRPGDNEVRLLVRR</sequence>
<organism evidence="2 3">
    <name type="scientific">Actinocorallia aurantiaca</name>
    <dbReference type="NCBI Taxonomy" id="46204"/>
    <lineage>
        <taxon>Bacteria</taxon>
        <taxon>Bacillati</taxon>
        <taxon>Actinomycetota</taxon>
        <taxon>Actinomycetes</taxon>
        <taxon>Streptosporangiales</taxon>
        <taxon>Thermomonosporaceae</taxon>
        <taxon>Actinocorallia</taxon>
    </lineage>
</organism>
<reference evidence="3" key="1">
    <citation type="journal article" date="2019" name="Int. J. Syst. Evol. Microbiol.">
        <title>The Global Catalogue of Microorganisms (GCM) 10K type strain sequencing project: providing services to taxonomists for standard genome sequencing and annotation.</title>
        <authorList>
            <consortium name="The Broad Institute Genomics Platform"/>
            <consortium name="The Broad Institute Genome Sequencing Center for Infectious Disease"/>
            <person name="Wu L."/>
            <person name="Ma J."/>
        </authorList>
    </citation>
    <scope>NUCLEOTIDE SEQUENCE [LARGE SCALE GENOMIC DNA]</scope>
    <source>
        <strain evidence="3">JCM 8201</strain>
    </source>
</reference>
<evidence type="ECO:0000256" key="1">
    <source>
        <dbReference type="SAM" id="MobiDB-lite"/>
    </source>
</evidence>
<name>A0ABP6G720_9ACTN</name>
<evidence type="ECO:0000313" key="2">
    <source>
        <dbReference type="EMBL" id="GAA2718243.1"/>
    </source>
</evidence>